<evidence type="ECO:0008006" key="3">
    <source>
        <dbReference type="Google" id="ProtNLM"/>
    </source>
</evidence>
<dbReference type="SUPFAM" id="SSF53098">
    <property type="entry name" value="Ribonuclease H-like"/>
    <property type="match status" value="1"/>
</dbReference>
<comment type="caution">
    <text evidence="1">The sequence shown here is derived from an EMBL/GenBank/DDBJ whole genome shotgun (WGS) entry which is preliminary data.</text>
</comment>
<accession>A0A225WT92</accession>
<evidence type="ECO:0000313" key="1">
    <source>
        <dbReference type="EMBL" id="OWZ20298.1"/>
    </source>
</evidence>
<organism evidence="1 2">
    <name type="scientific">Phytophthora megakarya</name>
    <dbReference type="NCBI Taxonomy" id="4795"/>
    <lineage>
        <taxon>Eukaryota</taxon>
        <taxon>Sar</taxon>
        <taxon>Stramenopiles</taxon>
        <taxon>Oomycota</taxon>
        <taxon>Peronosporomycetes</taxon>
        <taxon>Peronosporales</taxon>
        <taxon>Peronosporaceae</taxon>
        <taxon>Phytophthora</taxon>
    </lineage>
</organism>
<dbReference type="AlphaFoldDB" id="A0A225WT92"/>
<dbReference type="PANTHER" id="PTHR40866">
    <property type="entry name" value="BED-TYPE DOMAIN-CONTAINING PROTEIN"/>
    <property type="match status" value="1"/>
</dbReference>
<reference evidence="2" key="1">
    <citation type="submission" date="2017-03" db="EMBL/GenBank/DDBJ databases">
        <title>Phytopthora megakarya and P. palmivora, two closely related causual agents of cacao black pod achieved similar genome size and gene model numbers by different mechanisms.</title>
        <authorList>
            <person name="Ali S."/>
            <person name="Shao J."/>
            <person name="Larry D.J."/>
            <person name="Kronmiller B."/>
            <person name="Shen D."/>
            <person name="Strem M.D."/>
            <person name="Melnick R.L."/>
            <person name="Guiltinan M.J."/>
            <person name="Tyler B.M."/>
            <person name="Meinhardt L.W."/>
            <person name="Bailey B.A."/>
        </authorList>
    </citation>
    <scope>NUCLEOTIDE SEQUENCE [LARGE SCALE GENOMIC DNA]</scope>
    <source>
        <strain evidence="2">zdho120</strain>
    </source>
</reference>
<dbReference type="Proteomes" id="UP000198211">
    <property type="component" value="Unassembled WGS sequence"/>
</dbReference>
<evidence type="ECO:0000313" key="2">
    <source>
        <dbReference type="Proteomes" id="UP000198211"/>
    </source>
</evidence>
<gene>
    <name evidence="1" type="ORF">PHMEG_0005314</name>
</gene>
<dbReference type="InterPro" id="IPR012337">
    <property type="entry name" value="RNaseH-like_sf"/>
</dbReference>
<dbReference type="PANTHER" id="PTHR40866:SF1">
    <property type="entry name" value="BED-TYPE DOMAIN-CONTAINING PROTEIN"/>
    <property type="match status" value="1"/>
</dbReference>
<name>A0A225WT92_9STRA</name>
<dbReference type="EMBL" id="NBNE01000340">
    <property type="protein sequence ID" value="OWZ20298.1"/>
    <property type="molecule type" value="Genomic_DNA"/>
</dbReference>
<keyword evidence="2" id="KW-1185">Reference proteome</keyword>
<protein>
    <recommendedName>
        <fullName evidence="3">BED-type domain-containing protein</fullName>
    </recommendedName>
</protein>
<dbReference type="OrthoDB" id="120621at2759"/>
<proteinExistence type="predicted"/>
<sequence length="238" mass="27396">MSSTNQPISNELVCSLMFTKKSREENLCSTCSKSCKSAHGHTNLITHLRTYHPSYVEDASRAAKDRNALCVRVVDDETRNIFRCDTDCYTRRFLLLAFCPLDVEEDLGAQNLFDLIADMLSRYNKPWEAVNFVVADNYNVHQYIGNLEETTVPQPPSPSDLSLVQQAFKKRKVAKRSRYADFAFVPPTANECERFFSEAKLVYSDLRKRMDASTLEMLMFLMYKKDMWDVYTVEAVCA</sequence>